<proteinExistence type="predicted"/>
<dbReference type="AlphaFoldDB" id="A0A2T0R082"/>
<dbReference type="Gene3D" id="1.10.10.2840">
    <property type="entry name" value="PucR C-terminal helix-turn-helix domain"/>
    <property type="match status" value="1"/>
</dbReference>
<protein>
    <submittedName>
        <fullName evidence="2">PucR-like helix-turn-helix protein</fullName>
    </submittedName>
</protein>
<dbReference type="Pfam" id="PF13556">
    <property type="entry name" value="HTH_30"/>
    <property type="match status" value="1"/>
</dbReference>
<dbReference type="InterPro" id="IPR025736">
    <property type="entry name" value="PucR_C-HTH_dom"/>
</dbReference>
<organism evidence="2 3">
    <name type="scientific">Kineococcus rhizosphaerae</name>
    <dbReference type="NCBI Taxonomy" id="559628"/>
    <lineage>
        <taxon>Bacteria</taxon>
        <taxon>Bacillati</taxon>
        <taxon>Actinomycetota</taxon>
        <taxon>Actinomycetes</taxon>
        <taxon>Kineosporiales</taxon>
        <taxon>Kineosporiaceae</taxon>
        <taxon>Kineococcus</taxon>
    </lineage>
</organism>
<dbReference type="RefSeq" id="WP_106213348.1">
    <property type="nucleotide sequence ID" value="NZ_PVZF01000010.1"/>
</dbReference>
<reference evidence="2 3" key="1">
    <citation type="submission" date="2018-03" db="EMBL/GenBank/DDBJ databases">
        <title>Genomic Encyclopedia of Archaeal and Bacterial Type Strains, Phase II (KMG-II): from individual species to whole genera.</title>
        <authorList>
            <person name="Goeker M."/>
        </authorList>
    </citation>
    <scope>NUCLEOTIDE SEQUENCE [LARGE SCALE GENOMIC DNA]</scope>
    <source>
        <strain evidence="2 3">DSM 19711</strain>
    </source>
</reference>
<dbReference type="OrthoDB" id="5051269at2"/>
<keyword evidence="3" id="KW-1185">Reference proteome</keyword>
<sequence>MRDLTVRLAALDPEAGAAIRVVSYFDELAAGHAGLHAVVRGAAALTGCGAGLSDDRRNVHVRVDPEGRPAPRCVPDPGWLHHAVDGGATLWLERPGPARVVDAVVLERASALALAVLERTRPITGGPVPPDPALLEVLLDPAACPPDRRRAGQALGCPDTVRVAALSDGSALLVGDHLDLSAVRAGVGPRVDVADAPASHAAARAALRLTAEGTPADPGPRVVHAEAVPALLLLAGAVDGRTPPNADVRAVDRCAAAGPAMLQTLHVLTTSTTQRAAATTLGLHHSTLQKRLATASRLLGWDLHTPDGVHRLHLALAVRRLHRNPR</sequence>
<name>A0A2T0R082_9ACTN</name>
<evidence type="ECO:0000259" key="1">
    <source>
        <dbReference type="Pfam" id="PF13556"/>
    </source>
</evidence>
<accession>A0A2T0R082</accession>
<dbReference type="InterPro" id="IPR042070">
    <property type="entry name" value="PucR_C-HTH_sf"/>
</dbReference>
<gene>
    <name evidence="2" type="ORF">CLV37_110112</name>
</gene>
<evidence type="ECO:0000313" key="2">
    <source>
        <dbReference type="EMBL" id="PRY12552.1"/>
    </source>
</evidence>
<dbReference type="Proteomes" id="UP000238083">
    <property type="component" value="Unassembled WGS sequence"/>
</dbReference>
<comment type="caution">
    <text evidence="2">The sequence shown here is derived from an EMBL/GenBank/DDBJ whole genome shotgun (WGS) entry which is preliminary data.</text>
</comment>
<evidence type="ECO:0000313" key="3">
    <source>
        <dbReference type="Proteomes" id="UP000238083"/>
    </source>
</evidence>
<feature type="domain" description="PucR C-terminal helix-turn-helix" evidence="1">
    <location>
        <begin position="262"/>
        <end position="317"/>
    </location>
</feature>
<dbReference type="EMBL" id="PVZF01000010">
    <property type="protein sequence ID" value="PRY12552.1"/>
    <property type="molecule type" value="Genomic_DNA"/>
</dbReference>